<keyword evidence="5" id="KW-1185">Reference proteome</keyword>
<protein>
    <submittedName>
        <fullName evidence="6">Hepatocellular carcinoma-associated antigen 59</fullName>
    </submittedName>
</protein>
<name>A0A7E4UQA4_PANRE</name>
<dbReference type="PANTHER" id="PTHR13486:SF2">
    <property type="entry name" value="SPLICING FACTOR C9ORF78"/>
    <property type="match status" value="1"/>
</dbReference>
<accession>A0A7E4UQA4</accession>
<feature type="region of interest" description="Disordered" evidence="4">
    <location>
        <begin position="210"/>
        <end position="236"/>
    </location>
</feature>
<dbReference type="Proteomes" id="UP000492821">
    <property type="component" value="Unassembled WGS sequence"/>
</dbReference>
<sequence length="236" mass="27045">MADDQPSSSAPMFRKPKKRPAQTRVNKPDDEVDDAEAGHSLEDIREVQNLRNRRHGLNAVECAVGKELARQFDQLDENPFQMRGGGMLRLSKDKKAMLEAVEIEHDIKEQFKAETLLRDEHEEMRKYVESRLNKNGSTEDSEVEAKKFKPQNLEDEILYRAADKIKQFQSKSNDELLSNQMLVGIPEVDLGLTARMNNIIQTEQKKQQLLKSNKLPAKDSIPLISPDDPALKKLRR</sequence>
<evidence type="ECO:0000256" key="4">
    <source>
        <dbReference type="SAM" id="MobiDB-lite"/>
    </source>
</evidence>
<evidence type="ECO:0000313" key="5">
    <source>
        <dbReference type="Proteomes" id="UP000492821"/>
    </source>
</evidence>
<organism evidence="5 6">
    <name type="scientific">Panagrellus redivivus</name>
    <name type="common">Microworm</name>
    <dbReference type="NCBI Taxonomy" id="6233"/>
    <lineage>
        <taxon>Eukaryota</taxon>
        <taxon>Metazoa</taxon>
        <taxon>Ecdysozoa</taxon>
        <taxon>Nematoda</taxon>
        <taxon>Chromadorea</taxon>
        <taxon>Rhabditida</taxon>
        <taxon>Tylenchina</taxon>
        <taxon>Panagrolaimomorpha</taxon>
        <taxon>Panagrolaimoidea</taxon>
        <taxon>Panagrolaimidae</taxon>
        <taxon>Panagrellus</taxon>
    </lineage>
</organism>
<feature type="region of interest" description="Disordered" evidence="4">
    <location>
        <begin position="1"/>
        <end position="40"/>
    </location>
</feature>
<dbReference type="Pfam" id="PF07052">
    <property type="entry name" value="Hep_59"/>
    <property type="match status" value="1"/>
</dbReference>
<feature type="compositionally biased region" description="Polar residues" evidence="4">
    <location>
        <begin position="1"/>
        <end position="10"/>
    </location>
</feature>
<evidence type="ECO:0000313" key="6">
    <source>
        <dbReference type="WBParaSite" id="Pan_g11524.t1"/>
    </source>
</evidence>
<dbReference type="GO" id="GO:0005681">
    <property type="term" value="C:spliceosomal complex"/>
    <property type="evidence" value="ECO:0007669"/>
    <property type="project" value="TreeGrafter"/>
</dbReference>
<proteinExistence type="inferred from homology"/>
<comment type="subcellular location">
    <subcellularLocation>
        <location evidence="1">Nucleus</location>
    </subcellularLocation>
</comment>
<dbReference type="InterPro" id="IPR010756">
    <property type="entry name" value="Tls1-like"/>
</dbReference>
<comment type="similarity">
    <text evidence="2">Belongs to the TLS1 family.</text>
</comment>
<evidence type="ECO:0000256" key="3">
    <source>
        <dbReference type="ARBA" id="ARBA00023242"/>
    </source>
</evidence>
<reference evidence="6" key="2">
    <citation type="submission" date="2020-10" db="UniProtKB">
        <authorList>
            <consortium name="WormBaseParasite"/>
        </authorList>
    </citation>
    <scope>IDENTIFICATION</scope>
</reference>
<evidence type="ECO:0000256" key="2">
    <source>
        <dbReference type="ARBA" id="ARBA00007643"/>
    </source>
</evidence>
<reference evidence="5" key="1">
    <citation type="journal article" date="2013" name="Genetics">
        <title>The draft genome and transcriptome of Panagrellus redivivus are shaped by the harsh demands of a free-living lifestyle.</title>
        <authorList>
            <person name="Srinivasan J."/>
            <person name="Dillman A.R."/>
            <person name="Macchietto M.G."/>
            <person name="Heikkinen L."/>
            <person name="Lakso M."/>
            <person name="Fracchia K.M."/>
            <person name="Antoshechkin I."/>
            <person name="Mortazavi A."/>
            <person name="Wong G."/>
            <person name="Sternberg P.W."/>
        </authorList>
    </citation>
    <scope>NUCLEOTIDE SEQUENCE [LARGE SCALE GENOMIC DNA]</scope>
    <source>
        <strain evidence="5">MT8872</strain>
    </source>
</reference>
<evidence type="ECO:0000256" key="1">
    <source>
        <dbReference type="ARBA" id="ARBA00004123"/>
    </source>
</evidence>
<dbReference type="WBParaSite" id="Pan_g11524.t1">
    <property type="protein sequence ID" value="Pan_g11524.t1"/>
    <property type="gene ID" value="Pan_g11524"/>
</dbReference>
<keyword evidence="3" id="KW-0539">Nucleus</keyword>
<dbReference type="GO" id="GO:0000398">
    <property type="term" value="P:mRNA splicing, via spliceosome"/>
    <property type="evidence" value="ECO:0007669"/>
    <property type="project" value="TreeGrafter"/>
</dbReference>
<dbReference type="PANTHER" id="PTHR13486">
    <property type="entry name" value="TELOMERE LENGTH AND SILENCING PROTEIN 1 TLS1 FAMILY MEMBER"/>
    <property type="match status" value="1"/>
</dbReference>
<dbReference type="AlphaFoldDB" id="A0A7E4UQA4"/>